<keyword evidence="3 5" id="KW-0288">FMN</keyword>
<dbReference type="EMBL" id="JACXJA010000028">
    <property type="protein sequence ID" value="MBD2864327.1"/>
    <property type="molecule type" value="Genomic_DNA"/>
</dbReference>
<comment type="similarity">
    <text evidence="1 5">Belongs to the flavin oxidoreductase frp family.</text>
</comment>
<dbReference type="CDD" id="cd02146">
    <property type="entry name" value="NfsA-like"/>
    <property type="match status" value="1"/>
</dbReference>
<keyword evidence="8" id="KW-1185">Reference proteome</keyword>
<dbReference type="Gene3D" id="3.40.109.10">
    <property type="entry name" value="NADH Oxidase"/>
    <property type="match status" value="1"/>
</dbReference>
<keyword evidence="5" id="KW-0521">NADP</keyword>
<dbReference type="AlphaFoldDB" id="A0A927CCM3"/>
<evidence type="ECO:0000256" key="5">
    <source>
        <dbReference type="PIRNR" id="PIRNR005426"/>
    </source>
</evidence>
<proteinExistence type="inferred from homology"/>
<dbReference type="PIRSF" id="PIRSF005426">
    <property type="entry name" value="Frp"/>
    <property type="match status" value="1"/>
</dbReference>
<comment type="caution">
    <text evidence="7">The sequence shown here is derived from an EMBL/GenBank/DDBJ whole genome shotgun (WGS) entry which is preliminary data.</text>
</comment>
<gene>
    <name evidence="7" type="primary">nfsA</name>
    <name evidence="7" type="ORF">IDH45_20285</name>
</gene>
<dbReference type="GO" id="GO:0052873">
    <property type="term" value="F:FMN reductase (NADPH) activity"/>
    <property type="evidence" value="ECO:0007669"/>
    <property type="project" value="UniProtKB-EC"/>
</dbReference>
<dbReference type="PANTHER" id="PTHR43425:SF2">
    <property type="entry name" value="OXYGEN-INSENSITIVE NADPH NITROREDUCTASE"/>
    <property type="match status" value="1"/>
</dbReference>
<dbReference type="Proteomes" id="UP000639396">
    <property type="component" value="Unassembled WGS sequence"/>
</dbReference>
<feature type="domain" description="Nitroreductase" evidence="6">
    <location>
        <begin position="9"/>
        <end position="163"/>
    </location>
</feature>
<evidence type="ECO:0000256" key="1">
    <source>
        <dbReference type="ARBA" id="ARBA00008366"/>
    </source>
</evidence>
<dbReference type="InterPro" id="IPR029479">
    <property type="entry name" value="Nitroreductase"/>
</dbReference>
<evidence type="ECO:0000313" key="7">
    <source>
        <dbReference type="EMBL" id="MBD2864327.1"/>
    </source>
</evidence>
<dbReference type="Pfam" id="PF00881">
    <property type="entry name" value="Nitroreductase"/>
    <property type="match status" value="1"/>
</dbReference>
<dbReference type="PANTHER" id="PTHR43425">
    <property type="entry name" value="OXYGEN-INSENSITIVE NADPH NITROREDUCTASE"/>
    <property type="match status" value="1"/>
</dbReference>
<organism evidence="7 8">
    <name type="scientific">Paenibacillus oceani</name>
    <dbReference type="NCBI Taxonomy" id="2772510"/>
    <lineage>
        <taxon>Bacteria</taxon>
        <taxon>Bacillati</taxon>
        <taxon>Bacillota</taxon>
        <taxon>Bacilli</taxon>
        <taxon>Bacillales</taxon>
        <taxon>Paenibacillaceae</taxon>
        <taxon>Paenibacillus</taxon>
    </lineage>
</organism>
<reference evidence="7" key="1">
    <citation type="submission" date="2020-09" db="EMBL/GenBank/DDBJ databases">
        <title>A novel bacterium of genus Paenibacillus, isolated from South China Sea.</title>
        <authorList>
            <person name="Huang H."/>
            <person name="Mo K."/>
            <person name="Hu Y."/>
        </authorList>
    </citation>
    <scope>NUCLEOTIDE SEQUENCE</scope>
    <source>
        <strain evidence="7">IB182363</strain>
    </source>
</reference>
<dbReference type="InterPro" id="IPR000415">
    <property type="entry name" value="Nitroreductase-like"/>
</dbReference>
<protein>
    <submittedName>
        <fullName evidence="7">Oxygen-insensitive NADPH nitroreductase</fullName>
        <ecNumber evidence="7">1.5.1.38</ecNumber>
    </submittedName>
</protein>
<keyword evidence="2 5" id="KW-0285">Flavoprotein</keyword>
<keyword evidence="4 5" id="KW-0560">Oxidoreductase</keyword>
<dbReference type="InterPro" id="IPR016446">
    <property type="entry name" value="Flavin_OxRdtase_Frp"/>
</dbReference>
<dbReference type="EC" id="1.5.1.38" evidence="7"/>
<accession>A0A927CCM3</accession>
<evidence type="ECO:0000256" key="2">
    <source>
        <dbReference type="ARBA" id="ARBA00022630"/>
    </source>
</evidence>
<dbReference type="SUPFAM" id="SSF55469">
    <property type="entry name" value="FMN-dependent nitroreductase-like"/>
    <property type="match status" value="1"/>
</dbReference>
<evidence type="ECO:0000256" key="3">
    <source>
        <dbReference type="ARBA" id="ARBA00022643"/>
    </source>
</evidence>
<dbReference type="NCBIfam" id="NF008033">
    <property type="entry name" value="PRK10765.1"/>
    <property type="match status" value="1"/>
</dbReference>
<evidence type="ECO:0000256" key="4">
    <source>
        <dbReference type="ARBA" id="ARBA00023002"/>
    </source>
</evidence>
<evidence type="ECO:0000313" key="8">
    <source>
        <dbReference type="Proteomes" id="UP000639396"/>
    </source>
</evidence>
<dbReference type="RefSeq" id="WP_190929949.1">
    <property type="nucleotide sequence ID" value="NZ_JACXJA010000028.1"/>
</dbReference>
<name>A0A927CCM3_9BACL</name>
<evidence type="ECO:0000259" key="6">
    <source>
        <dbReference type="Pfam" id="PF00881"/>
    </source>
</evidence>
<sequence length="247" mass="28001">MNKVIELLQSHRSVRKYKPDKVADELVESIVRSAQMASTSSNVQAYSVIAVTNPETKRAISAIAGNQQHVESCPVLLIWCADLRRSRLACEQHNVQMVSGTMENFVVAAVDVALAAQNAAIAAESLGLGIVYIGGIRNDLRAITPLLHIPELVFPVFGMCLGYPDQEPSLRPRLPLRAVLHRETYEDDEKKSESVEEYDRTTREYYIERTNGKHDTTWSREMADKFKRPVRAYLRDYLEEQGFRFDT</sequence>